<evidence type="ECO:0008006" key="3">
    <source>
        <dbReference type="Google" id="ProtNLM"/>
    </source>
</evidence>
<evidence type="ECO:0000313" key="2">
    <source>
        <dbReference type="Proteomes" id="UP000431901"/>
    </source>
</evidence>
<dbReference type="EMBL" id="WUTW01000001">
    <property type="protein sequence ID" value="MXQ62959.1"/>
    <property type="molecule type" value="Genomic_DNA"/>
</dbReference>
<evidence type="ECO:0000313" key="1">
    <source>
        <dbReference type="EMBL" id="MXQ62959.1"/>
    </source>
</evidence>
<dbReference type="AlphaFoldDB" id="A0A6I4VX80"/>
<proteinExistence type="predicted"/>
<gene>
    <name evidence="1" type="ORF">GQ466_02815</name>
</gene>
<protein>
    <recommendedName>
        <fullName evidence="3">Lipoprotein</fullName>
    </recommendedName>
</protein>
<sequence length="169" mass="17720">MRAGRIAALLAVACAAAGCGGEDDGLVDAQTAHVRFGYPKGWQRQAKGGAFTVARIEGGRPVAQLTVLERPVRATTATLAVAALQAGRLIGHDYKRGAVRPVRIENADSGSRLSYSYVSDDEPRHPTEGTDVVAVRDRNVYVVRVTAVPGKVSAADVEAIVKSVALKGD</sequence>
<keyword evidence="2" id="KW-1185">Reference proteome</keyword>
<reference evidence="1 2" key="1">
    <citation type="submission" date="2019-12" db="EMBL/GenBank/DDBJ databases">
        <title>Nocardia macrotermitis sp. nov. and Nocardia aurantia sp. nov., isolated from the gut of the fungus growing-termite Macrotermes natalensis.</title>
        <authorList>
            <person name="Christine B."/>
            <person name="Rene B."/>
        </authorList>
    </citation>
    <scope>NUCLEOTIDE SEQUENCE [LARGE SCALE GENOMIC DNA]</scope>
    <source>
        <strain evidence="1 2">DSM 102126</strain>
    </source>
</reference>
<dbReference type="PROSITE" id="PS51257">
    <property type="entry name" value="PROKAR_LIPOPROTEIN"/>
    <property type="match status" value="1"/>
</dbReference>
<organism evidence="1 2">
    <name type="scientific">Actinomadura rayongensis</name>
    <dbReference type="NCBI Taxonomy" id="1429076"/>
    <lineage>
        <taxon>Bacteria</taxon>
        <taxon>Bacillati</taxon>
        <taxon>Actinomycetota</taxon>
        <taxon>Actinomycetes</taxon>
        <taxon>Streptosporangiales</taxon>
        <taxon>Thermomonosporaceae</taxon>
        <taxon>Actinomadura</taxon>
    </lineage>
</organism>
<dbReference type="Proteomes" id="UP000431901">
    <property type="component" value="Unassembled WGS sequence"/>
</dbReference>
<name>A0A6I4VX80_9ACTN</name>
<dbReference type="Gene3D" id="3.40.1000.10">
    <property type="entry name" value="Mog1/PsbP, alpha/beta/alpha sandwich"/>
    <property type="match status" value="1"/>
</dbReference>
<dbReference type="RefSeq" id="WP_161101177.1">
    <property type="nucleotide sequence ID" value="NZ_JBHLYI010000002.1"/>
</dbReference>
<comment type="caution">
    <text evidence="1">The sequence shown here is derived from an EMBL/GenBank/DDBJ whole genome shotgun (WGS) entry which is preliminary data.</text>
</comment>
<accession>A0A6I4VX80</accession>